<sequence>MRISGRPDDAERRVGVLLEPTARAGGHRRAAVRHIGNLRGKVEDDPANPRWIVTVRGFGYKLMRE</sequence>
<comment type="caution">
    <text evidence="6">The sequence shown here is derived from an EMBL/GenBank/DDBJ whole genome shotgun (WGS) entry which is preliminary data.</text>
</comment>
<dbReference type="GO" id="GO:0000160">
    <property type="term" value="P:phosphorelay signal transduction system"/>
    <property type="evidence" value="ECO:0007669"/>
    <property type="project" value="InterPro"/>
</dbReference>
<evidence type="ECO:0000259" key="5">
    <source>
        <dbReference type="PROSITE" id="PS51755"/>
    </source>
</evidence>
<dbReference type="InterPro" id="IPR001867">
    <property type="entry name" value="OmpR/PhoB-type_DNA-bd"/>
</dbReference>
<dbReference type="Gene3D" id="1.10.10.10">
    <property type="entry name" value="Winged helix-like DNA-binding domain superfamily/Winged helix DNA-binding domain"/>
    <property type="match status" value="1"/>
</dbReference>
<protein>
    <submittedName>
        <fullName evidence="6">Winged helix-turn-helix domain-containing protein</fullName>
    </submittedName>
</protein>
<evidence type="ECO:0000256" key="1">
    <source>
        <dbReference type="ARBA" id="ARBA00023015"/>
    </source>
</evidence>
<feature type="DNA-binding region" description="OmpR/PhoB-type" evidence="4">
    <location>
        <begin position="1"/>
        <end position="64"/>
    </location>
</feature>
<name>A0A5R9GIF1_9BACL</name>
<reference evidence="6 7" key="1">
    <citation type="submission" date="2019-05" db="EMBL/GenBank/DDBJ databases">
        <authorList>
            <person name="Narsing Rao M.P."/>
            <person name="Li W.J."/>
        </authorList>
    </citation>
    <scope>NUCLEOTIDE SEQUENCE [LARGE SCALE GENOMIC DNA]</scope>
    <source>
        <strain evidence="6 7">SYSU_K30003</strain>
    </source>
</reference>
<keyword evidence="3" id="KW-0804">Transcription</keyword>
<dbReference type="GO" id="GO:0006355">
    <property type="term" value="P:regulation of DNA-templated transcription"/>
    <property type="evidence" value="ECO:0007669"/>
    <property type="project" value="InterPro"/>
</dbReference>
<evidence type="ECO:0000256" key="2">
    <source>
        <dbReference type="ARBA" id="ARBA00023125"/>
    </source>
</evidence>
<feature type="domain" description="OmpR/PhoB-type" evidence="5">
    <location>
        <begin position="1"/>
        <end position="64"/>
    </location>
</feature>
<dbReference type="InterPro" id="IPR036388">
    <property type="entry name" value="WH-like_DNA-bd_sf"/>
</dbReference>
<evidence type="ECO:0000313" key="6">
    <source>
        <dbReference type="EMBL" id="TLS51315.1"/>
    </source>
</evidence>
<dbReference type="EMBL" id="VCIW01000010">
    <property type="protein sequence ID" value="TLS51315.1"/>
    <property type="molecule type" value="Genomic_DNA"/>
</dbReference>
<evidence type="ECO:0000256" key="4">
    <source>
        <dbReference type="PROSITE-ProRule" id="PRU01091"/>
    </source>
</evidence>
<dbReference type="AlphaFoldDB" id="A0A5R9GIF1"/>
<keyword evidence="1" id="KW-0805">Transcription regulation</keyword>
<gene>
    <name evidence="6" type="ORF">FE782_16450</name>
</gene>
<organism evidence="6 7">
    <name type="scientific">Paenibacillus antri</name>
    <dbReference type="NCBI Taxonomy" id="2582848"/>
    <lineage>
        <taxon>Bacteria</taxon>
        <taxon>Bacillati</taxon>
        <taxon>Bacillota</taxon>
        <taxon>Bacilli</taxon>
        <taxon>Bacillales</taxon>
        <taxon>Paenibacillaceae</taxon>
        <taxon>Paenibacillus</taxon>
    </lineage>
</organism>
<dbReference type="SUPFAM" id="SSF46894">
    <property type="entry name" value="C-terminal effector domain of the bipartite response regulators"/>
    <property type="match status" value="1"/>
</dbReference>
<evidence type="ECO:0000313" key="7">
    <source>
        <dbReference type="Proteomes" id="UP000309676"/>
    </source>
</evidence>
<keyword evidence="7" id="KW-1185">Reference proteome</keyword>
<dbReference type="Pfam" id="PF00486">
    <property type="entry name" value="Trans_reg_C"/>
    <property type="match status" value="1"/>
</dbReference>
<dbReference type="GO" id="GO:0003677">
    <property type="term" value="F:DNA binding"/>
    <property type="evidence" value="ECO:0007669"/>
    <property type="project" value="UniProtKB-UniRule"/>
</dbReference>
<dbReference type="PROSITE" id="PS51755">
    <property type="entry name" value="OMPR_PHOB"/>
    <property type="match status" value="1"/>
</dbReference>
<dbReference type="Proteomes" id="UP000309676">
    <property type="component" value="Unassembled WGS sequence"/>
</dbReference>
<dbReference type="OrthoDB" id="9790442at2"/>
<dbReference type="InterPro" id="IPR016032">
    <property type="entry name" value="Sig_transdc_resp-reg_C-effctor"/>
</dbReference>
<evidence type="ECO:0000256" key="3">
    <source>
        <dbReference type="ARBA" id="ARBA00023163"/>
    </source>
</evidence>
<proteinExistence type="predicted"/>
<keyword evidence="2 4" id="KW-0238">DNA-binding</keyword>
<accession>A0A5R9GIF1</accession>